<comment type="catalytic activity">
    <reaction evidence="14 17">
        <text>alpha-D-glucosamine 1-phosphate + acetyl-CoA = N-acetyl-alpha-D-glucosamine 1-phosphate + CoA + H(+)</text>
        <dbReference type="Rhea" id="RHEA:13725"/>
        <dbReference type="ChEBI" id="CHEBI:15378"/>
        <dbReference type="ChEBI" id="CHEBI:57287"/>
        <dbReference type="ChEBI" id="CHEBI:57288"/>
        <dbReference type="ChEBI" id="CHEBI:57776"/>
        <dbReference type="ChEBI" id="CHEBI:58516"/>
        <dbReference type="EC" id="2.3.1.157"/>
    </reaction>
</comment>
<dbReference type="SUPFAM" id="SSF51161">
    <property type="entry name" value="Trimeric LpxA-like enzymes"/>
    <property type="match status" value="1"/>
</dbReference>
<feature type="binding site" evidence="17">
    <location>
        <position position="26"/>
    </location>
    <ligand>
        <name>UDP-N-acetyl-alpha-D-glucosamine</name>
        <dbReference type="ChEBI" id="CHEBI:57705"/>
    </ligand>
</feature>
<dbReference type="Proteomes" id="UP000249557">
    <property type="component" value="Unassembled WGS sequence"/>
</dbReference>
<dbReference type="PANTHER" id="PTHR43584:SF3">
    <property type="entry name" value="BIFUNCTIONAL PROTEIN GLMU"/>
    <property type="match status" value="1"/>
</dbReference>
<dbReference type="GO" id="GO:0006048">
    <property type="term" value="P:UDP-N-acetylglucosamine biosynthetic process"/>
    <property type="evidence" value="ECO:0007669"/>
    <property type="project" value="UniProtKB-UniPathway"/>
</dbReference>
<evidence type="ECO:0000256" key="16">
    <source>
        <dbReference type="ARBA" id="ARBA00049628"/>
    </source>
</evidence>
<dbReference type="UniPathway" id="UPA00973"/>
<feature type="binding site" evidence="17">
    <location>
        <position position="105"/>
    </location>
    <ligand>
        <name>Mg(2+)</name>
        <dbReference type="ChEBI" id="CHEBI:18420"/>
    </ligand>
</feature>
<feature type="domain" description="MobA-like NTP transferase" evidence="18">
    <location>
        <begin position="10"/>
        <end position="120"/>
    </location>
</feature>
<dbReference type="EC" id="2.7.7.23" evidence="17"/>
<evidence type="ECO:0000313" key="20">
    <source>
        <dbReference type="EMBL" id="PZO86434.1"/>
    </source>
</evidence>
<name>A0A2W4ZVW7_9BACT</name>
<feature type="binding site" evidence="17">
    <location>
        <position position="152"/>
    </location>
    <ligand>
        <name>UDP-N-acetyl-alpha-D-glucosamine</name>
        <dbReference type="ChEBI" id="CHEBI:57705"/>
    </ligand>
</feature>
<feature type="binding site" evidence="17">
    <location>
        <position position="167"/>
    </location>
    <ligand>
        <name>UDP-N-acetyl-alpha-D-glucosamine</name>
        <dbReference type="ChEBI" id="CHEBI:57705"/>
    </ligand>
</feature>
<dbReference type="GO" id="GO:0008360">
    <property type="term" value="P:regulation of cell shape"/>
    <property type="evidence" value="ECO:0007669"/>
    <property type="project" value="UniProtKB-KW"/>
</dbReference>
<dbReference type="Gene3D" id="2.160.10.10">
    <property type="entry name" value="Hexapeptide repeat proteins"/>
    <property type="match status" value="1"/>
</dbReference>
<reference evidence="20 21" key="1">
    <citation type="submission" date="2017-08" db="EMBL/GenBank/DDBJ databases">
        <title>Infants hospitalized years apart are colonized by the same room-sourced microbial strains.</title>
        <authorList>
            <person name="Brooks B."/>
            <person name="Olm M.R."/>
            <person name="Firek B.A."/>
            <person name="Baker R."/>
            <person name="Thomas B.C."/>
            <person name="Morowitz M.J."/>
            <person name="Banfield J.F."/>
        </authorList>
    </citation>
    <scope>NUCLEOTIDE SEQUENCE [LARGE SCALE GENOMIC DNA]</scope>
    <source>
        <strain evidence="20">S2_018_000_R2_104</strain>
    </source>
</reference>
<evidence type="ECO:0000259" key="19">
    <source>
        <dbReference type="Pfam" id="PF25087"/>
    </source>
</evidence>
<feature type="binding site" evidence="17">
    <location>
        <position position="137"/>
    </location>
    <ligand>
        <name>UDP-N-acetyl-alpha-D-glucosamine</name>
        <dbReference type="ChEBI" id="CHEBI:57705"/>
    </ligand>
</feature>
<dbReference type="GO" id="GO:0016020">
    <property type="term" value="C:membrane"/>
    <property type="evidence" value="ECO:0007669"/>
    <property type="project" value="GOC"/>
</dbReference>
<dbReference type="InterPro" id="IPR005882">
    <property type="entry name" value="Bifunctional_GlmU"/>
</dbReference>
<dbReference type="GO" id="GO:0009245">
    <property type="term" value="P:lipid A biosynthetic process"/>
    <property type="evidence" value="ECO:0007669"/>
    <property type="project" value="UniProtKB-UniRule"/>
</dbReference>
<evidence type="ECO:0000256" key="13">
    <source>
        <dbReference type="ARBA" id="ARBA00023316"/>
    </source>
</evidence>
<feature type="binding site" evidence="17">
    <location>
        <position position="385"/>
    </location>
    <ligand>
        <name>acetyl-CoA</name>
        <dbReference type="ChEBI" id="CHEBI:57288"/>
    </ligand>
</feature>
<dbReference type="Pfam" id="PF25087">
    <property type="entry name" value="GMPPB_C"/>
    <property type="match status" value="1"/>
</dbReference>
<comment type="function">
    <text evidence="16 17">Catalyzes the last two sequential reactions in the de novo biosynthetic pathway for UDP-N-acetylglucosamine (UDP-GlcNAc). The C-terminal domain catalyzes the transfer of acetyl group from acetyl coenzyme A to glucosamine-1-phosphate (GlcN-1-P) to produce N-acetylglucosamine-1-phosphate (GlcNAc-1-P), which is converted into UDP-GlcNAc by the transfer of uridine 5-monophosphate (from uridine 5-triphosphate), a reaction catalyzed by the N-terminal domain.</text>
</comment>
<keyword evidence="13 17" id="KW-0961">Cell wall biogenesis/degradation</keyword>
<comment type="cofactor">
    <cofactor evidence="17">
        <name>Mg(2+)</name>
        <dbReference type="ChEBI" id="CHEBI:18420"/>
    </cofactor>
    <text evidence="17">Binds 1 Mg(2+) ion per subunit.</text>
</comment>
<comment type="caution">
    <text evidence="20">The sequence shown here is derived from an EMBL/GenBank/DDBJ whole genome shotgun (WGS) entry which is preliminary data.</text>
</comment>
<dbReference type="InterPro" id="IPR050065">
    <property type="entry name" value="GlmU-like"/>
</dbReference>
<dbReference type="EC" id="2.3.1.157" evidence="17"/>
<feature type="binding site" evidence="17">
    <location>
        <position position="403"/>
    </location>
    <ligand>
        <name>acetyl-CoA</name>
        <dbReference type="ChEBI" id="CHEBI:57288"/>
    </ligand>
</feature>
<comment type="pathway">
    <text evidence="17">Bacterial outer membrane biogenesis; LPS lipid A biosynthesis.</text>
</comment>
<evidence type="ECO:0000256" key="11">
    <source>
        <dbReference type="ARBA" id="ARBA00023268"/>
    </source>
</evidence>
<comment type="catalytic activity">
    <reaction evidence="15 17">
        <text>N-acetyl-alpha-D-glucosamine 1-phosphate + UTP + H(+) = UDP-N-acetyl-alpha-D-glucosamine + diphosphate</text>
        <dbReference type="Rhea" id="RHEA:13509"/>
        <dbReference type="ChEBI" id="CHEBI:15378"/>
        <dbReference type="ChEBI" id="CHEBI:33019"/>
        <dbReference type="ChEBI" id="CHEBI:46398"/>
        <dbReference type="ChEBI" id="CHEBI:57705"/>
        <dbReference type="ChEBI" id="CHEBI:57776"/>
        <dbReference type="EC" id="2.7.7.23"/>
    </reaction>
</comment>
<dbReference type="GO" id="GO:0000287">
    <property type="term" value="F:magnesium ion binding"/>
    <property type="evidence" value="ECO:0007669"/>
    <property type="project" value="UniProtKB-UniRule"/>
</dbReference>
<feature type="binding site" evidence="17">
    <location>
        <begin position="80"/>
        <end position="81"/>
    </location>
    <ligand>
        <name>UDP-N-acetyl-alpha-D-glucosamine</name>
        <dbReference type="ChEBI" id="CHEBI:57705"/>
    </ligand>
</feature>
<dbReference type="GO" id="GO:0009252">
    <property type="term" value="P:peptidoglycan biosynthetic process"/>
    <property type="evidence" value="ECO:0007669"/>
    <property type="project" value="UniProtKB-UniRule"/>
</dbReference>
<evidence type="ECO:0000256" key="8">
    <source>
        <dbReference type="ARBA" id="ARBA00022842"/>
    </source>
</evidence>
<evidence type="ECO:0000256" key="17">
    <source>
        <dbReference type="HAMAP-Rule" id="MF_01631"/>
    </source>
</evidence>
<evidence type="ECO:0000256" key="15">
    <source>
        <dbReference type="ARBA" id="ARBA00048493"/>
    </source>
</evidence>
<feature type="region of interest" description="Pyrophosphorylase" evidence="17">
    <location>
        <begin position="1"/>
        <end position="226"/>
    </location>
</feature>
<evidence type="ECO:0000256" key="2">
    <source>
        <dbReference type="ARBA" id="ARBA00007947"/>
    </source>
</evidence>
<evidence type="ECO:0000256" key="7">
    <source>
        <dbReference type="ARBA" id="ARBA00022737"/>
    </source>
</evidence>
<evidence type="ECO:0000256" key="1">
    <source>
        <dbReference type="ARBA" id="ARBA00007707"/>
    </source>
</evidence>
<dbReference type="Gene3D" id="3.90.550.10">
    <property type="entry name" value="Spore Coat Polysaccharide Biosynthesis Protein SpsA, Chain A"/>
    <property type="match status" value="1"/>
</dbReference>
<comment type="pathway">
    <text evidence="17">Nucleotide-sugar biosynthesis; UDP-N-acetyl-alpha-D-glucosamine biosynthesis; N-acetyl-alpha-D-glucosamine 1-phosphate from alpha-D-glucosamine 6-phosphate (route II): step 2/2.</text>
</comment>
<evidence type="ECO:0000256" key="12">
    <source>
        <dbReference type="ARBA" id="ARBA00023315"/>
    </source>
</evidence>
<dbReference type="AlphaFoldDB" id="A0A2W4ZVW7"/>
<dbReference type="SUPFAM" id="SSF53448">
    <property type="entry name" value="Nucleotide-diphospho-sugar transferases"/>
    <property type="match status" value="1"/>
</dbReference>
<keyword evidence="12 17" id="KW-0012">Acyltransferase</keyword>
<feature type="region of interest" description="Linker" evidence="17">
    <location>
        <begin position="227"/>
        <end position="247"/>
    </location>
</feature>
<keyword evidence="9 17" id="KW-0133">Cell shape</keyword>
<keyword evidence="4 17" id="KW-0808">Transferase</keyword>
<keyword evidence="5 17" id="KW-0548">Nucleotidyltransferase</keyword>
<evidence type="ECO:0000313" key="21">
    <source>
        <dbReference type="Proteomes" id="UP000249557"/>
    </source>
</evidence>
<dbReference type="GO" id="GO:0071555">
    <property type="term" value="P:cell wall organization"/>
    <property type="evidence" value="ECO:0007669"/>
    <property type="project" value="UniProtKB-KW"/>
</dbReference>
<dbReference type="NCBIfam" id="TIGR01173">
    <property type="entry name" value="glmU"/>
    <property type="match status" value="1"/>
</dbReference>
<comment type="pathway">
    <text evidence="17">Nucleotide-sugar biosynthesis; UDP-N-acetyl-alpha-D-glucosamine biosynthesis; UDP-N-acetyl-alpha-D-glucosamine from N-acetyl-alpha-D-glucosamine 1-phosphate: step 1/1.</text>
</comment>
<dbReference type="PANTHER" id="PTHR43584">
    <property type="entry name" value="NUCLEOTIDYL TRANSFERASE"/>
    <property type="match status" value="1"/>
</dbReference>
<dbReference type="InterPro" id="IPR011004">
    <property type="entry name" value="Trimer_LpxA-like_sf"/>
</dbReference>
<dbReference type="GO" id="GO:0003977">
    <property type="term" value="F:UDP-N-acetylglucosamine diphosphorylase activity"/>
    <property type="evidence" value="ECO:0007669"/>
    <property type="project" value="UniProtKB-UniRule"/>
</dbReference>
<dbReference type="CDD" id="cd02540">
    <property type="entry name" value="GT2_GlmU_N_bac"/>
    <property type="match status" value="1"/>
</dbReference>
<dbReference type="NCBIfam" id="NF010933">
    <property type="entry name" value="PRK14353.1"/>
    <property type="match status" value="1"/>
</dbReference>
<dbReference type="InterPro" id="IPR029044">
    <property type="entry name" value="Nucleotide-diphossugar_trans"/>
</dbReference>
<keyword evidence="6 17" id="KW-0479">Metal-binding</keyword>
<evidence type="ECO:0000256" key="10">
    <source>
        <dbReference type="ARBA" id="ARBA00022984"/>
    </source>
</evidence>
<evidence type="ECO:0000256" key="9">
    <source>
        <dbReference type="ARBA" id="ARBA00022960"/>
    </source>
</evidence>
<feature type="binding site" evidence="17">
    <location>
        <position position="331"/>
    </location>
    <ligand>
        <name>UDP-N-acetyl-alpha-D-glucosamine</name>
        <dbReference type="ChEBI" id="CHEBI:57705"/>
    </ligand>
</feature>
<evidence type="ECO:0000256" key="3">
    <source>
        <dbReference type="ARBA" id="ARBA00022490"/>
    </source>
</evidence>
<feature type="binding site" evidence="17">
    <location>
        <position position="360"/>
    </location>
    <ligand>
        <name>acetyl-CoA</name>
        <dbReference type="ChEBI" id="CHEBI:57288"/>
    </ligand>
</feature>
<dbReference type="GO" id="GO:0005737">
    <property type="term" value="C:cytoplasm"/>
    <property type="evidence" value="ECO:0007669"/>
    <property type="project" value="UniProtKB-SubCell"/>
</dbReference>
<feature type="binding site" evidence="17">
    <location>
        <position position="357"/>
    </location>
    <ligand>
        <name>UDP-N-acetyl-alpha-D-glucosamine</name>
        <dbReference type="ChEBI" id="CHEBI:57705"/>
    </ligand>
</feature>
<evidence type="ECO:0000256" key="5">
    <source>
        <dbReference type="ARBA" id="ARBA00022695"/>
    </source>
</evidence>
<keyword evidence="11 17" id="KW-0511">Multifunctional enzyme</keyword>
<dbReference type="UniPathway" id="UPA00113">
    <property type="reaction ID" value="UER00532"/>
</dbReference>
<feature type="active site" description="Proton acceptor" evidence="17">
    <location>
        <position position="343"/>
    </location>
</feature>
<feature type="binding site" evidence="17">
    <location>
        <position position="420"/>
    </location>
    <ligand>
        <name>acetyl-CoA</name>
        <dbReference type="ChEBI" id="CHEBI:57288"/>
    </ligand>
</feature>
<keyword evidence="10 17" id="KW-0573">Peptidoglycan synthesis</keyword>
<evidence type="ECO:0000256" key="14">
    <source>
        <dbReference type="ARBA" id="ARBA00048247"/>
    </source>
</evidence>
<dbReference type="HAMAP" id="MF_01631">
    <property type="entry name" value="GlmU"/>
    <property type="match status" value="1"/>
</dbReference>
<feature type="binding site" evidence="17">
    <location>
        <position position="346"/>
    </location>
    <ligand>
        <name>UDP-N-acetyl-alpha-D-glucosamine</name>
        <dbReference type="ChEBI" id="CHEBI:57705"/>
    </ligand>
</feature>
<evidence type="ECO:0000256" key="4">
    <source>
        <dbReference type="ARBA" id="ARBA00022679"/>
    </source>
</evidence>
<evidence type="ECO:0000259" key="18">
    <source>
        <dbReference type="Pfam" id="PF12804"/>
    </source>
</evidence>
<proteinExistence type="inferred from homology"/>
<dbReference type="InterPro" id="IPR056729">
    <property type="entry name" value="GMPPB_C"/>
</dbReference>
<feature type="binding site" evidence="17">
    <location>
        <position position="224"/>
    </location>
    <ligand>
        <name>UDP-N-acetyl-alpha-D-glucosamine</name>
        <dbReference type="ChEBI" id="CHEBI:57705"/>
    </ligand>
</feature>
<dbReference type="EMBL" id="QFNK01000120">
    <property type="protein sequence ID" value="PZO86434.1"/>
    <property type="molecule type" value="Genomic_DNA"/>
</dbReference>
<dbReference type="GO" id="GO:0019134">
    <property type="term" value="F:glucosamine-1-phosphate N-acetyltransferase activity"/>
    <property type="evidence" value="ECO:0007669"/>
    <property type="project" value="UniProtKB-UniRule"/>
</dbReference>
<dbReference type="InterPro" id="IPR025877">
    <property type="entry name" value="MobA-like_NTP_Trfase"/>
</dbReference>
<dbReference type="CDD" id="cd03353">
    <property type="entry name" value="LbH_GlmU_C"/>
    <property type="match status" value="1"/>
</dbReference>
<feature type="domain" description="Mannose-1-phosphate guanyltransferase C-terminal" evidence="19">
    <location>
        <begin position="295"/>
        <end position="388"/>
    </location>
</feature>
<dbReference type="InterPro" id="IPR018357">
    <property type="entry name" value="Hexapep_transf_CS"/>
</dbReference>
<keyword evidence="3 17" id="KW-0963">Cytoplasm</keyword>
<gene>
    <name evidence="17 20" type="primary">glmU</name>
    <name evidence="20" type="ORF">DI626_06630</name>
</gene>
<dbReference type="Pfam" id="PF12804">
    <property type="entry name" value="NTP_transf_3"/>
    <property type="match status" value="1"/>
</dbReference>
<feature type="region of interest" description="N-acetyltransferase" evidence="17">
    <location>
        <begin position="248"/>
        <end position="439"/>
    </location>
</feature>
<dbReference type="GO" id="GO:0000902">
    <property type="term" value="P:cell morphogenesis"/>
    <property type="evidence" value="ECO:0007669"/>
    <property type="project" value="UniProtKB-UniRule"/>
</dbReference>
<comment type="caution">
    <text evidence="17">Lacks conserved residue(s) required for the propagation of feature annotation.</text>
</comment>
<feature type="binding site" evidence="17">
    <location>
        <begin position="366"/>
        <end position="367"/>
    </location>
    <ligand>
        <name>acetyl-CoA</name>
        <dbReference type="ChEBI" id="CHEBI:57288"/>
    </ligand>
</feature>
<comment type="similarity">
    <text evidence="1 17">In the C-terminal section; belongs to the transferase hexapeptide repeat family.</text>
</comment>
<evidence type="ECO:0000256" key="6">
    <source>
        <dbReference type="ARBA" id="ARBA00022723"/>
    </source>
</evidence>
<feature type="binding site" evidence="17">
    <location>
        <begin position="12"/>
        <end position="15"/>
    </location>
    <ligand>
        <name>UDP-N-acetyl-alpha-D-glucosamine</name>
        <dbReference type="ChEBI" id="CHEBI:57705"/>
    </ligand>
</feature>
<keyword evidence="8 17" id="KW-0460">Magnesium</keyword>
<feature type="binding site" evidence="17">
    <location>
        <position position="75"/>
    </location>
    <ligand>
        <name>UDP-N-acetyl-alpha-D-glucosamine</name>
        <dbReference type="ChEBI" id="CHEBI:57705"/>
    </ligand>
</feature>
<comment type="similarity">
    <text evidence="2 17">In the N-terminal section; belongs to the N-acetylglucosamine-1-phosphate uridyltransferase family.</text>
</comment>
<comment type="subcellular location">
    <subcellularLocation>
        <location evidence="17">Cytoplasm</location>
    </subcellularLocation>
</comment>
<keyword evidence="7 17" id="KW-0677">Repeat</keyword>
<organism evidence="20 21">
    <name type="scientific">Micavibrio aeruginosavorus</name>
    <dbReference type="NCBI Taxonomy" id="349221"/>
    <lineage>
        <taxon>Bacteria</taxon>
        <taxon>Pseudomonadati</taxon>
        <taxon>Bdellovibrionota</taxon>
        <taxon>Bdellovibrionia</taxon>
        <taxon>Bdellovibrionales</taxon>
        <taxon>Pseudobdellovibrionaceae</taxon>
        <taxon>Micavibrio</taxon>
    </lineage>
</organism>
<feature type="binding site" evidence="17">
    <location>
        <position position="313"/>
    </location>
    <ligand>
        <name>UDP-N-acetyl-alpha-D-glucosamine</name>
        <dbReference type="ChEBI" id="CHEBI:57705"/>
    </ligand>
</feature>
<accession>A0A2W4ZVW7</accession>
<dbReference type="InterPro" id="IPR038009">
    <property type="entry name" value="GlmU_C_LbH"/>
</dbReference>
<protein>
    <recommendedName>
        <fullName evidence="17">Bifunctional protein GlmU</fullName>
    </recommendedName>
    <domain>
        <recommendedName>
            <fullName evidence="17">UDP-N-acetylglucosamine pyrophosphorylase</fullName>
            <ecNumber evidence="17">2.7.7.23</ecNumber>
        </recommendedName>
        <alternativeName>
            <fullName evidence="17">N-acetylglucosamine-1-phosphate uridyltransferase</fullName>
        </alternativeName>
    </domain>
    <domain>
        <recommendedName>
            <fullName evidence="17">Glucosamine-1-phosphate N-acetyltransferase</fullName>
            <ecNumber evidence="17">2.3.1.157</ecNumber>
        </recommendedName>
    </domain>
</protein>
<dbReference type="PROSITE" id="PS00101">
    <property type="entry name" value="HEXAPEP_TRANSFERASES"/>
    <property type="match status" value="1"/>
</dbReference>
<comment type="subunit">
    <text evidence="17">Homotrimer.</text>
</comment>
<feature type="binding site" evidence="17">
    <location>
        <position position="224"/>
    </location>
    <ligand>
        <name>Mg(2+)</name>
        <dbReference type="ChEBI" id="CHEBI:18420"/>
    </ligand>
</feature>
<sequence>MKRSQPLAIVILAAGKGTRMKSALPKVMHQIAARPMIGWLIELAESLSPEKIIVVTAPGMDDVAAAVAPHQVAIQTEQRGTGDAAKAAIPHLKGFDGKVLILLGDEPFLDKSKIEEMIAWDGLSVMAVRPLSPKGLGRMIVHDDGTLDRIVEEKDANEDQKAIRLCNAGNFCIPAKHLSKWLDQLNTDNAQGEYYLTDVPRIAEKDGFLTYVVECDVQWVWGINTRTELSEHERMAQVMLRDKAMAGGVTLVDPNSVTLAYDTAFGQDIVIEPNVVFGKNVRVENNVAIHAFSHIEDVTIESGASVGPFARIRGGAKIGEGAKIGNFVEVKKSTIEKGAKVNHLAYIGDAQVGEKSNIGAGTITCNYDGFNKHKTIIGNGVFVGSNATLVAPVKLEDGSFVAAGSVVTHDVPKDALIVARAHQMIKEGWATLYRNRKKK</sequence>